<dbReference type="Proteomes" id="UP001500984">
    <property type="component" value="Unassembled WGS sequence"/>
</dbReference>
<feature type="transmembrane region" description="Helical" evidence="1">
    <location>
        <begin position="47"/>
        <end position="67"/>
    </location>
</feature>
<evidence type="ECO:0000313" key="3">
    <source>
        <dbReference type="Proteomes" id="UP001500984"/>
    </source>
</evidence>
<feature type="transmembrane region" description="Helical" evidence="1">
    <location>
        <begin position="159"/>
        <end position="184"/>
    </location>
</feature>
<keyword evidence="1" id="KW-0472">Membrane</keyword>
<proteinExistence type="predicted"/>
<evidence type="ECO:0000256" key="1">
    <source>
        <dbReference type="SAM" id="Phobius"/>
    </source>
</evidence>
<accession>A0ABN2WX82</accession>
<keyword evidence="3" id="KW-1185">Reference proteome</keyword>
<reference evidence="2 3" key="1">
    <citation type="journal article" date="2019" name="Int. J. Syst. Evol. Microbiol.">
        <title>The Global Catalogue of Microorganisms (GCM) 10K type strain sequencing project: providing services to taxonomists for standard genome sequencing and annotation.</title>
        <authorList>
            <consortium name="The Broad Institute Genomics Platform"/>
            <consortium name="The Broad Institute Genome Sequencing Center for Infectious Disease"/>
            <person name="Wu L."/>
            <person name="Ma J."/>
        </authorList>
    </citation>
    <scope>NUCLEOTIDE SEQUENCE [LARGE SCALE GENOMIC DNA]</scope>
    <source>
        <strain evidence="2 3">JCM 15900</strain>
    </source>
</reference>
<evidence type="ECO:0000313" key="2">
    <source>
        <dbReference type="EMBL" id="GAA2099251.1"/>
    </source>
</evidence>
<name>A0ABN2WX82_9MICO</name>
<sequence length="222" mass="23369">MPSWGRDLRRLLLLALVGALVATVLLGLARLGLLRDNSHEPVEGGPVWAGICAVFPALMFGFLVLDTDRPDLGFRSRGLASLMLLGTVAASLIHTALMMTWPLILGARAVPGTNAAELSSNFASILVVLVFVLAATAWFAVTILMMLTVTPRAIVAGAFWGVILAGLPVLAFLGEIFLFMLMGVRLFESPPTLTGLAVWSAAAVAGLGVLALVSALRGRPER</sequence>
<comment type="caution">
    <text evidence="2">The sequence shown here is derived from an EMBL/GenBank/DDBJ whole genome shotgun (WGS) entry which is preliminary data.</text>
</comment>
<gene>
    <name evidence="2" type="ORF">GCM10009823_21030</name>
</gene>
<feature type="transmembrane region" description="Helical" evidence="1">
    <location>
        <begin position="79"/>
        <end position="104"/>
    </location>
</feature>
<feature type="transmembrane region" description="Helical" evidence="1">
    <location>
        <begin position="124"/>
        <end position="147"/>
    </location>
</feature>
<protein>
    <submittedName>
        <fullName evidence="2">Uncharacterized protein</fullName>
    </submittedName>
</protein>
<keyword evidence="1" id="KW-1133">Transmembrane helix</keyword>
<dbReference type="EMBL" id="BAAAPZ010000008">
    <property type="protein sequence ID" value="GAA2099251.1"/>
    <property type="molecule type" value="Genomic_DNA"/>
</dbReference>
<keyword evidence="1" id="KW-0812">Transmembrane</keyword>
<feature type="transmembrane region" description="Helical" evidence="1">
    <location>
        <begin position="196"/>
        <end position="216"/>
    </location>
</feature>
<organism evidence="2 3">
    <name type="scientific">Brevibacterium salitolerans</name>
    <dbReference type="NCBI Taxonomy" id="1403566"/>
    <lineage>
        <taxon>Bacteria</taxon>
        <taxon>Bacillati</taxon>
        <taxon>Actinomycetota</taxon>
        <taxon>Actinomycetes</taxon>
        <taxon>Micrococcales</taxon>
        <taxon>Brevibacteriaceae</taxon>
        <taxon>Brevibacterium</taxon>
    </lineage>
</organism>